<name>A0A2T9ZIV6_9FUNG</name>
<dbReference type="Gene3D" id="3.90.640.10">
    <property type="entry name" value="Actin, Chain A, domain 4"/>
    <property type="match status" value="1"/>
</dbReference>
<keyword evidence="4" id="KW-1185">Reference proteome</keyword>
<dbReference type="Gene3D" id="3.30.420.40">
    <property type="match status" value="3"/>
</dbReference>
<dbReference type="OrthoDB" id="5572108at2759"/>
<accession>A0A2T9ZIV6</accession>
<feature type="region of interest" description="Disordered" evidence="2">
    <location>
        <begin position="1"/>
        <end position="192"/>
    </location>
</feature>
<evidence type="ECO:0000256" key="1">
    <source>
        <dbReference type="RuleBase" id="RU000487"/>
    </source>
</evidence>
<dbReference type="Pfam" id="PF00022">
    <property type="entry name" value="Actin"/>
    <property type="match status" value="2"/>
</dbReference>
<feature type="compositionally biased region" description="Polar residues" evidence="2">
    <location>
        <begin position="104"/>
        <end position="144"/>
    </location>
</feature>
<dbReference type="PANTHER" id="PTHR11937">
    <property type="entry name" value="ACTIN"/>
    <property type="match status" value="1"/>
</dbReference>
<dbReference type="STRING" id="133381.A0A2T9ZIV6"/>
<feature type="compositionally biased region" description="Polar residues" evidence="2">
    <location>
        <begin position="53"/>
        <end position="63"/>
    </location>
</feature>
<gene>
    <name evidence="3" type="ORF">BB560_000950</name>
</gene>
<organism evidence="3 4">
    <name type="scientific">Smittium megazygosporum</name>
    <dbReference type="NCBI Taxonomy" id="133381"/>
    <lineage>
        <taxon>Eukaryota</taxon>
        <taxon>Fungi</taxon>
        <taxon>Fungi incertae sedis</taxon>
        <taxon>Zoopagomycota</taxon>
        <taxon>Kickxellomycotina</taxon>
        <taxon>Harpellomycetes</taxon>
        <taxon>Harpellales</taxon>
        <taxon>Legeriomycetaceae</taxon>
        <taxon>Smittium</taxon>
    </lineage>
</organism>
<comment type="similarity">
    <text evidence="1">Belongs to the actin family.</text>
</comment>
<dbReference type="CDD" id="cd10206">
    <property type="entry name" value="ASKHA_NBD_Arp8-like"/>
    <property type="match status" value="1"/>
</dbReference>
<evidence type="ECO:0000313" key="4">
    <source>
        <dbReference type="Proteomes" id="UP000245609"/>
    </source>
</evidence>
<evidence type="ECO:0000256" key="2">
    <source>
        <dbReference type="SAM" id="MobiDB-lite"/>
    </source>
</evidence>
<feature type="compositionally biased region" description="Basic and acidic residues" evidence="2">
    <location>
        <begin position="69"/>
        <end position="94"/>
    </location>
</feature>
<sequence length="935" mass="106144">MISDTSKNPGKDKSNTKIPSMTGFQKNSFFLSKPPKPLDKIDRLVHKKVTEVLDSNIQETSSPKSRHGVSADHEHNHPSHPNHDEQVRFQDSKKKNLSQHPKNKNNPSLAYYRQTSAPQIQQSPNYKSQNLHGLNKYSDGSSRFKSMRRPGVPNGNYNQTSQKDRVNHHKEAESLKYRKVEREEPEPEPEPIGKIERIPMRVKVRCPAFYTANQINPKTSLNTFGKKDRKELIQTKTLHNLEPIESGNNVIVIHPGSNTLRVGFASDPVPKSIPHVIARRIRKSILDLEPNENSVDTYESRKQETADKSIINQKVDQETKVLDIQSSKDTNANENSRETGVSSKISRSISQQDAEDEELVCRIIDSLYEDLKARQRETKRKPVPNSLSQIISYNKSSKPEIIQDHNDPYKVDWIDPEANTDKQPCEVYYGEEALKLINCDKYMIRRPLVRGSFNTEDYTTIEDVLGDMTDLWTYALEETLGVSQKELKNYYVVLAIPDIFTKSHVESMIRLLLEYMGFGAIIVHQSSVLVTLGAGISNACVIDVGAQKTSISCVEDGYCLPDTRLNIKYGGDDISKFLADLLVRDLFPYHELDLNRHYDMNLINDIKEKHVTLNLSDVNIRVYDFFVRAPFRATEKYSFKVYDEMYLAPWCLFYPELVTVYSKFPDWKNSYINLLSSTLGDETSEHSNENITMTQFGKLPSTDEVIIIELPAKDGDDSAKNHDTQNTIDGASSLLKTQLAQEKEKTKLISGDASTPLPSLMATPLSKSTNASIPGTPILQREEKIIVEVLPESQSEGPKIQKIINRVYHESDVDKLMPLDKAIVHSIAHSGGMDKVKKFYTSIVLVGGGISFISGINELLKERLARCSKEIYAENETVDRIDTFPSPRDLDPRLLVWKGGAVLSRLDVAKETWISEAEWRQMGSRLLRERSLFSW</sequence>
<dbReference type="Proteomes" id="UP000245609">
    <property type="component" value="Unassembled WGS sequence"/>
</dbReference>
<reference evidence="3 4" key="1">
    <citation type="journal article" date="2018" name="MBio">
        <title>Comparative Genomics Reveals the Core Gene Toolbox for the Fungus-Insect Symbiosis.</title>
        <authorList>
            <person name="Wang Y."/>
            <person name="Stata M."/>
            <person name="Wang W."/>
            <person name="Stajich J.E."/>
            <person name="White M.M."/>
            <person name="Moncalvo J.M."/>
        </authorList>
    </citation>
    <scope>NUCLEOTIDE SEQUENCE [LARGE SCALE GENOMIC DNA]</scope>
    <source>
        <strain evidence="3 4">SC-DP-2</strain>
    </source>
</reference>
<dbReference type="AlphaFoldDB" id="A0A2T9ZIV6"/>
<comment type="caution">
    <text evidence="3">The sequence shown here is derived from an EMBL/GenBank/DDBJ whole genome shotgun (WGS) entry which is preliminary data.</text>
</comment>
<dbReference type="SUPFAM" id="SSF53067">
    <property type="entry name" value="Actin-like ATPase domain"/>
    <property type="match status" value="2"/>
</dbReference>
<feature type="compositionally biased region" description="Basic and acidic residues" evidence="2">
    <location>
        <begin position="162"/>
        <end position="182"/>
    </location>
</feature>
<dbReference type="EMBL" id="MBFS01000111">
    <property type="protein sequence ID" value="PVV04546.1"/>
    <property type="molecule type" value="Genomic_DNA"/>
</dbReference>
<evidence type="ECO:0000313" key="3">
    <source>
        <dbReference type="EMBL" id="PVV04546.1"/>
    </source>
</evidence>
<proteinExistence type="inferred from homology"/>
<dbReference type="InterPro" id="IPR004000">
    <property type="entry name" value="Actin"/>
</dbReference>
<feature type="region of interest" description="Disordered" evidence="2">
    <location>
        <begin position="324"/>
        <end position="349"/>
    </location>
</feature>
<feature type="compositionally biased region" description="Basic and acidic residues" evidence="2">
    <location>
        <begin position="36"/>
        <end position="51"/>
    </location>
</feature>
<dbReference type="SMART" id="SM00268">
    <property type="entry name" value="ACTIN"/>
    <property type="match status" value="1"/>
</dbReference>
<protein>
    <submittedName>
        <fullName evidence="3">Uncharacterized protein</fullName>
    </submittedName>
</protein>
<feature type="region of interest" description="Disordered" evidence="2">
    <location>
        <begin position="292"/>
        <end position="311"/>
    </location>
</feature>
<feature type="compositionally biased region" description="Polar residues" evidence="2">
    <location>
        <begin position="16"/>
        <end position="30"/>
    </location>
</feature>
<feature type="compositionally biased region" description="Basic and acidic residues" evidence="2">
    <location>
        <begin position="298"/>
        <end position="307"/>
    </location>
</feature>
<dbReference type="InterPro" id="IPR043129">
    <property type="entry name" value="ATPase_NBD"/>
</dbReference>